<feature type="compositionally biased region" description="Basic and acidic residues" evidence="1">
    <location>
        <begin position="106"/>
        <end position="115"/>
    </location>
</feature>
<dbReference type="AlphaFoldDB" id="A0A917CHL9"/>
<dbReference type="Proteomes" id="UP000605253">
    <property type="component" value="Unassembled WGS sequence"/>
</dbReference>
<feature type="compositionally biased region" description="Basic residues" evidence="1">
    <location>
        <begin position="91"/>
        <end position="105"/>
    </location>
</feature>
<dbReference type="RefSeq" id="WP_188364360.1">
    <property type="nucleotide sequence ID" value="NZ_BAABJF010000032.1"/>
</dbReference>
<organism evidence="3 4">
    <name type="scientific">Marinicella pacifica</name>
    <dbReference type="NCBI Taxonomy" id="1171543"/>
    <lineage>
        <taxon>Bacteria</taxon>
        <taxon>Pseudomonadati</taxon>
        <taxon>Pseudomonadota</taxon>
        <taxon>Gammaproteobacteria</taxon>
        <taxon>Lysobacterales</taxon>
        <taxon>Marinicellaceae</taxon>
        <taxon>Marinicella</taxon>
    </lineage>
</organism>
<feature type="chain" id="PRO_5036951238" description="Zinc resistance-associated protein" evidence="2">
    <location>
        <begin position="21"/>
        <end position="115"/>
    </location>
</feature>
<evidence type="ECO:0000313" key="3">
    <source>
        <dbReference type="EMBL" id="GGF89008.1"/>
    </source>
</evidence>
<reference evidence="3" key="1">
    <citation type="journal article" date="2014" name="Int. J. Syst. Evol. Microbiol.">
        <title>Complete genome sequence of Corynebacterium casei LMG S-19264T (=DSM 44701T), isolated from a smear-ripened cheese.</title>
        <authorList>
            <consortium name="US DOE Joint Genome Institute (JGI-PGF)"/>
            <person name="Walter F."/>
            <person name="Albersmeier A."/>
            <person name="Kalinowski J."/>
            <person name="Ruckert C."/>
        </authorList>
    </citation>
    <scope>NUCLEOTIDE SEQUENCE</scope>
    <source>
        <strain evidence="3">CGMCC 1.12181</strain>
    </source>
</reference>
<feature type="signal peptide" evidence="2">
    <location>
        <begin position="1"/>
        <end position="20"/>
    </location>
</feature>
<keyword evidence="2" id="KW-0732">Signal</keyword>
<feature type="compositionally biased region" description="Basic and acidic residues" evidence="1">
    <location>
        <begin position="80"/>
        <end position="90"/>
    </location>
</feature>
<reference evidence="3" key="2">
    <citation type="submission" date="2020-09" db="EMBL/GenBank/DDBJ databases">
        <authorList>
            <person name="Sun Q."/>
            <person name="Zhou Y."/>
        </authorList>
    </citation>
    <scope>NUCLEOTIDE SEQUENCE</scope>
    <source>
        <strain evidence="3">CGMCC 1.12181</strain>
    </source>
</reference>
<evidence type="ECO:0000256" key="1">
    <source>
        <dbReference type="SAM" id="MobiDB-lite"/>
    </source>
</evidence>
<proteinExistence type="predicted"/>
<feature type="region of interest" description="Disordered" evidence="1">
    <location>
        <begin position="75"/>
        <end position="115"/>
    </location>
</feature>
<evidence type="ECO:0000313" key="4">
    <source>
        <dbReference type="Proteomes" id="UP000605253"/>
    </source>
</evidence>
<sequence length="115" mass="13780">MKKLVLISLGLLMFAGMATAEHGKGMYDELNLTEDQQSQMQELKADHMQRMNAARDQVKAETHEKMAEILTEEQMQQWQEMKEQRQERMKNRMKKMKHKKKHRRENKGMMDDDNQ</sequence>
<comment type="caution">
    <text evidence="3">The sequence shown here is derived from an EMBL/GenBank/DDBJ whole genome shotgun (WGS) entry which is preliminary data.</text>
</comment>
<evidence type="ECO:0000256" key="2">
    <source>
        <dbReference type="SAM" id="SignalP"/>
    </source>
</evidence>
<protein>
    <recommendedName>
        <fullName evidence="5">Zinc resistance-associated protein</fullName>
    </recommendedName>
</protein>
<accession>A0A917CHL9</accession>
<name>A0A917CHL9_9GAMM</name>
<evidence type="ECO:0008006" key="5">
    <source>
        <dbReference type="Google" id="ProtNLM"/>
    </source>
</evidence>
<keyword evidence="4" id="KW-1185">Reference proteome</keyword>
<dbReference type="EMBL" id="BMEO01000002">
    <property type="protein sequence ID" value="GGF89008.1"/>
    <property type="molecule type" value="Genomic_DNA"/>
</dbReference>
<gene>
    <name evidence="3" type="ORF">GCM10011365_07760</name>
</gene>